<organism evidence="2 3">
    <name type="scientific">Trichosporon asahii var. asahii (strain CBS 8904)</name>
    <name type="common">Yeast</name>
    <dbReference type="NCBI Taxonomy" id="1220162"/>
    <lineage>
        <taxon>Eukaryota</taxon>
        <taxon>Fungi</taxon>
        <taxon>Dikarya</taxon>
        <taxon>Basidiomycota</taxon>
        <taxon>Agaricomycotina</taxon>
        <taxon>Tremellomycetes</taxon>
        <taxon>Trichosporonales</taxon>
        <taxon>Trichosporonaceae</taxon>
        <taxon>Trichosporon</taxon>
    </lineage>
</organism>
<evidence type="ECO:0000256" key="1">
    <source>
        <dbReference type="SAM" id="MobiDB-lite"/>
    </source>
</evidence>
<reference evidence="2 3" key="1">
    <citation type="journal article" date="2012" name="Eukaryot. Cell">
        <title>Genome sequence of the Trichosporon asahii environmental strain CBS 8904.</title>
        <authorList>
            <person name="Yang R.Y."/>
            <person name="Li H.T."/>
            <person name="Zhu H."/>
            <person name="Zhou G.P."/>
            <person name="Wang M."/>
            <person name="Wang L."/>
        </authorList>
    </citation>
    <scope>NUCLEOTIDE SEQUENCE [LARGE SCALE GENOMIC DNA]</scope>
    <source>
        <strain evidence="2 3">CBS 8904</strain>
    </source>
</reference>
<comment type="caution">
    <text evidence="2">The sequence shown here is derived from an EMBL/GenBank/DDBJ whole genome shotgun (WGS) entry which is preliminary data.</text>
</comment>
<feature type="compositionally biased region" description="Basic and acidic residues" evidence="1">
    <location>
        <begin position="383"/>
        <end position="392"/>
    </location>
</feature>
<proteinExistence type="predicted"/>
<protein>
    <submittedName>
        <fullName evidence="2">Uncharacterized protein</fullName>
    </submittedName>
</protein>
<dbReference type="EMBL" id="AMBO01000401">
    <property type="protein sequence ID" value="EKC97866.1"/>
    <property type="molecule type" value="Genomic_DNA"/>
</dbReference>
<dbReference type="HOGENOM" id="CLU_592101_0_0_1"/>
<feature type="compositionally biased region" description="Polar residues" evidence="1">
    <location>
        <begin position="336"/>
        <end position="346"/>
    </location>
</feature>
<dbReference type="Proteomes" id="UP000006757">
    <property type="component" value="Unassembled WGS sequence"/>
</dbReference>
<feature type="region of interest" description="Disordered" evidence="1">
    <location>
        <begin position="276"/>
        <end position="427"/>
    </location>
</feature>
<sequence length="462" mass="50378">MIVIAPSWVDDPEDDEPPPFTLKGGQHSIVDMHQAAFVEYNRVADCKWRTFNPHEELVVNSEQPAARLTIAVPVPHKLVVNGRAFFQPAMVYTSEPWGSSLGHLSSSWEAVPLFLRFRKYEAGQIYYIKRAEQSFVLRFECADPGASQTSEHHDCIGFPKLWFAVAGGRRTSVYGMAEFNGALGQIRRNRMTLWRAFGSKEEAEVSLAPICLRTPKPSIDQQFYAVFVDGAKTLYTDKAKFDEHLANSPEAEWQKFDNIKDALVSVRLTQVQSTDAKAWTGGGGAEAAGDNTTSGRVVQTSAEKGLECASNDPSEGTGQAGVRDAEHSEPDGRVSPGSSSSGITTVPLSPLSDDRPLSSGLSVGLDNEPVEEEIVKPAPAENQDEKAVESRVDQAAGSGSAKSAVQPPSELASAEDIEEPEPSSPLLSTLQHEIEWCRSYPATNSNWVPVRFSFDGRIVSPR</sequence>
<dbReference type="InParanoid" id="K1VFK8"/>
<keyword evidence="3" id="KW-1185">Reference proteome</keyword>
<dbReference type="AlphaFoldDB" id="K1VFK8"/>
<evidence type="ECO:0000313" key="3">
    <source>
        <dbReference type="Proteomes" id="UP000006757"/>
    </source>
</evidence>
<evidence type="ECO:0000313" key="2">
    <source>
        <dbReference type="EMBL" id="EKC97866.1"/>
    </source>
</evidence>
<gene>
    <name evidence="2" type="ORF">A1Q2_07869</name>
</gene>
<feature type="compositionally biased region" description="Basic and acidic residues" evidence="1">
    <location>
        <begin position="323"/>
        <end position="332"/>
    </location>
</feature>
<feature type="compositionally biased region" description="Polar residues" evidence="1">
    <location>
        <begin position="290"/>
        <end position="302"/>
    </location>
</feature>
<accession>K1VFK8</accession>
<feature type="compositionally biased region" description="Low complexity" evidence="1">
    <location>
        <begin position="347"/>
        <end position="362"/>
    </location>
</feature>
<name>K1VFK8_TRIAC</name>